<evidence type="ECO:0000313" key="2">
    <source>
        <dbReference type="Proteomes" id="UP001163823"/>
    </source>
</evidence>
<dbReference type="AlphaFoldDB" id="A0AAD7PD91"/>
<keyword evidence="2" id="KW-1185">Reference proteome</keyword>
<dbReference type="InterPro" id="IPR049198">
    <property type="entry name" value="DUF6865"/>
</dbReference>
<protein>
    <submittedName>
        <fullName evidence="1">Dna replication complex gins sld5</fullName>
    </submittedName>
</protein>
<dbReference type="Proteomes" id="UP001163823">
    <property type="component" value="Chromosome 11"/>
</dbReference>
<dbReference type="Pfam" id="PF21737">
    <property type="entry name" value="DUF6865"/>
    <property type="match status" value="1"/>
</dbReference>
<organism evidence="1 2">
    <name type="scientific">Quillaja saponaria</name>
    <name type="common">Soap bark tree</name>
    <dbReference type="NCBI Taxonomy" id="32244"/>
    <lineage>
        <taxon>Eukaryota</taxon>
        <taxon>Viridiplantae</taxon>
        <taxon>Streptophyta</taxon>
        <taxon>Embryophyta</taxon>
        <taxon>Tracheophyta</taxon>
        <taxon>Spermatophyta</taxon>
        <taxon>Magnoliopsida</taxon>
        <taxon>eudicotyledons</taxon>
        <taxon>Gunneridae</taxon>
        <taxon>Pentapetalae</taxon>
        <taxon>rosids</taxon>
        <taxon>fabids</taxon>
        <taxon>Fabales</taxon>
        <taxon>Quillajaceae</taxon>
        <taxon>Quillaja</taxon>
    </lineage>
</organism>
<dbReference type="PANTHER" id="PTHR35282">
    <property type="entry name" value="F5D14.24 PROTEIN"/>
    <property type="match status" value="1"/>
</dbReference>
<gene>
    <name evidence="1" type="ORF">O6P43_026844</name>
</gene>
<comment type="caution">
    <text evidence="1">The sequence shown here is derived from an EMBL/GenBank/DDBJ whole genome shotgun (WGS) entry which is preliminary data.</text>
</comment>
<reference evidence="1" key="1">
    <citation type="journal article" date="2023" name="Science">
        <title>Elucidation of the pathway for biosynthesis of saponin adjuvants from the soapbark tree.</title>
        <authorList>
            <person name="Reed J."/>
            <person name="Orme A."/>
            <person name="El-Demerdash A."/>
            <person name="Owen C."/>
            <person name="Martin L.B.B."/>
            <person name="Misra R.C."/>
            <person name="Kikuchi S."/>
            <person name="Rejzek M."/>
            <person name="Martin A.C."/>
            <person name="Harkess A."/>
            <person name="Leebens-Mack J."/>
            <person name="Louveau T."/>
            <person name="Stephenson M.J."/>
            <person name="Osbourn A."/>
        </authorList>
    </citation>
    <scope>NUCLEOTIDE SEQUENCE</scope>
    <source>
        <strain evidence="1">S10</strain>
    </source>
</reference>
<proteinExistence type="predicted"/>
<dbReference type="PANTHER" id="PTHR35282:SF2">
    <property type="entry name" value="F5D14.24 PROTEIN"/>
    <property type="match status" value="1"/>
</dbReference>
<name>A0AAD7PD91_QUISA</name>
<dbReference type="EMBL" id="JARAOO010000011">
    <property type="protein sequence ID" value="KAJ7950684.1"/>
    <property type="molecule type" value="Genomic_DNA"/>
</dbReference>
<evidence type="ECO:0000313" key="1">
    <source>
        <dbReference type="EMBL" id="KAJ7950684.1"/>
    </source>
</evidence>
<accession>A0AAD7PD91</accession>
<dbReference type="KEGG" id="qsa:O6P43_026844"/>
<sequence length="83" mass="9261">MDKTEPGKEAPEEVSRESLIALSYSEPEKVLTGRRSSEKLNSENLVQSVGCDDEKYRSELISIYFSHCPETEDLPVALGEQKG</sequence>